<accession>A0A6H0XXM2</accession>
<dbReference type="EMBL" id="CP051141">
    <property type="protein sequence ID" value="QIW99169.1"/>
    <property type="molecule type" value="Genomic_DNA"/>
</dbReference>
<proteinExistence type="predicted"/>
<sequence>MYTIAPHLNALPMLYEQYRLYTEQLGTTHAGLSKLYKKLAKAERKMNERDDWQPTRAQAKKLWWSHTIAKQSIGKLESQKQHLHNLLQQCQDLIDSYSQKMYLSPATTFWTSYHSTGSDSPWPAGSYRMHLDQQSQQTQYWDLSMLGERVTSPTDSSNHDVDSHQAQDAEHMFAHETMDASCCSAAGAASVGEGSASGSEGDDLPEMIRPAMLDVDKANTSTRRRYSDAAVRQYRQRPGLFQVQPGGTSTAAARGERTLTAPLLETSVRTSSERDAI</sequence>
<reference evidence="2 3" key="1">
    <citation type="journal article" date="2016" name="Sci. Rep.">
        <title>Peltaster fructicola genome reveals evolution from an invasive phytopathogen to an ectophytic parasite.</title>
        <authorList>
            <person name="Xu C."/>
            <person name="Chen H."/>
            <person name="Gleason M.L."/>
            <person name="Xu J.R."/>
            <person name="Liu H."/>
            <person name="Zhang R."/>
            <person name="Sun G."/>
        </authorList>
    </citation>
    <scope>NUCLEOTIDE SEQUENCE [LARGE SCALE GENOMIC DNA]</scope>
    <source>
        <strain evidence="2 3">LNHT1506</strain>
    </source>
</reference>
<organism evidence="2 3">
    <name type="scientific">Peltaster fructicola</name>
    <dbReference type="NCBI Taxonomy" id="286661"/>
    <lineage>
        <taxon>Eukaryota</taxon>
        <taxon>Fungi</taxon>
        <taxon>Dikarya</taxon>
        <taxon>Ascomycota</taxon>
        <taxon>Pezizomycotina</taxon>
        <taxon>Dothideomycetes</taxon>
        <taxon>Dothideomycetes incertae sedis</taxon>
        <taxon>Peltaster</taxon>
    </lineage>
</organism>
<name>A0A6H0XXM2_9PEZI</name>
<evidence type="ECO:0000313" key="2">
    <source>
        <dbReference type="EMBL" id="QIW99169.1"/>
    </source>
</evidence>
<evidence type="ECO:0000256" key="1">
    <source>
        <dbReference type="SAM" id="MobiDB-lite"/>
    </source>
</evidence>
<evidence type="ECO:0000313" key="3">
    <source>
        <dbReference type="Proteomes" id="UP000503462"/>
    </source>
</evidence>
<protein>
    <submittedName>
        <fullName evidence="2">Uncharacterized protein</fullName>
    </submittedName>
</protein>
<dbReference type="OrthoDB" id="3914899at2759"/>
<keyword evidence="3" id="KW-1185">Reference proteome</keyword>
<gene>
    <name evidence="2" type="ORF">AMS68_004687</name>
</gene>
<feature type="region of interest" description="Disordered" evidence="1">
    <location>
        <begin position="238"/>
        <end position="277"/>
    </location>
</feature>
<dbReference type="AlphaFoldDB" id="A0A6H0XXM2"/>
<dbReference type="Proteomes" id="UP000503462">
    <property type="component" value="Chromosome 3"/>
</dbReference>